<dbReference type="Gene3D" id="1.25.40.10">
    <property type="entry name" value="Tetratricopeptide repeat domain"/>
    <property type="match status" value="2"/>
</dbReference>
<dbReference type="EMBL" id="MU853780">
    <property type="protein sequence ID" value="KAK3941755.1"/>
    <property type="molecule type" value="Genomic_DNA"/>
</dbReference>
<dbReference type="InterPro" id="IPR053137">
    <property type="entry name" value="NLR-like"/>
</dbReference>
<dbReference type="PANTHER" id="PTHR46082">
    <property type="entry name" value="ATP/GTP-BINDING PROTEIN-RELATED"/>
    <property type="match status" value="1"/>
</dbReference>
<sequence length="640" mass="72133">MSPITFPPPFSPIGLDHFDFDAPPDQPSFLQQPAEPVTPGGLDLFDFSLMYSDETSSPHAPQQDITMNQSLPLGHHHVQHSGVSGASDSPMPPPPRPQPSQTTKPRKPKSRTLREKDWEPVKARIIELHISQDQTLPSVMDQIKQEFDFEATQRQYINILKKWNLGKNIRNEEMKAIVRKRQQRRLAEKNKPDLLFRVRDQVVPPQKIDRWMAANSVAADDMYDAGAETPEGLTCWTPHGEAPSPGVRSSRGTPGLAANASVSTPRYMAVSPAPPFTGGDLSSNRRFGSQSPGPGRSAPNEKIHSAYGAHEELRLKRGPAALEEQHGRDHRKTLDALQQLGVFLLNQGRYQSAEQIPRRLVSAQRKFHGDNAAQTAWQIMRLGRTLRDQGRFQVAEELFRRAFGIFEQALGMEHAQTLTSMIYLANILADQGRLKEAEQMHRQALAGCRKLLGDDDPLTRWSIVRLGHGLNDQGRHEEAEELLRQARESHETTPGEENSYTLGVMEGLARALGSQGRYDEAKAMYQRVLTGWIKIRGKEHPLTLFNMDRLAHIHAHQGLFDQAECMFRTTLDLMRKVFDQADIRTLTCMDGLVRALAGQDKDEEAAELRRQLSQLREMKSREESRVSELYWPSAGILLKP</sequence>
<dbReference type="AlphaFoldDB" id="A0AAN6N9Q2"/>
<feature type="compositionally biased region" description="Pro residues" evidence="2">
    <location>
        <begin position="1"/>
        <end position="11"/>
    </location>
</feature>
<accession>A0AAN6N9Q2</accession>
<feature type="region of interest" description="Disordered" evidence="2">
    <location>
        <begin position="75"/>
        <end position="118"/>
    </location>
</feature>
<gene>
    <name evidence="4" type="ORF">QBC46DRAFT_352996</name>
</gene>
<dbReference type="Pfam" id="PF14420">
    <property type="entry name" value="Clr5"/>
    <property type="match status" value="1"/>
</dbReference>
<dbReference type="InterPro" id="IPR011990">
    <property type="entry name" value="TPR-like_helical_dom_sf"/>
</dbReference>
<proteinExistence type="predicted"/>
<evidence type="ECO:0000313" key="4">
    <source>
        <dbReference type="EMBL" id="KAK3941755.1"/>
    </source>
</evidence>
<reference evidence="5" key="1">
    <citation type="journal article" date="2023" name="Mol. Phylogenet. Evol.">
        <title>Genome-scale phylogeny and comparative genomics of the fungal order Sordariales.</title>
        <authorList>
            <person name="Hensen N."/>
            <person name="Bonometti L."/>
            <person name="Westerberg I."/>
            <person name="Brannstrom I.O."/>
            <person name="Guillou S."/>
            <person name="Cros-Aarteil S."/>
            <person name="Calhoun S."/>
            <person name="Haridas S."/>
            <person name="Kuo A."/>
            <person name="Mondo S."/>
            <person name="Pangilinan J."/>
            <person name="Riley R."/>
            <person name="LaButti K."/>
            <person name="Andreopoulos B."/>
            <person name="Lipzen A."/>
            <person name="Chen C."/>
            <person name="Yan M."/>
            <person name="Daum C."/>
            <person name="Ng V."/>
            <person name="Clum A."/>
            <person name="Steindorff A."/>
            <person name="Ohm R.A."/>
            <person name="Martin F."/>
            <person name="Silar P."/>
            <person name="Natvig D.O."/>
            <person name="Lalanne C."/>
            <person name="Gautier V."/>
            <person name="Ament-Velasquez S.L."/>
            <person name="Kruys A."/>
            <person name="Hutchinson M.I."/>
            <person name="Powell A.J."/>
            <person name="Barry K."/>
            <person name="Miller A.N."/>
            <person name="Grigoriev I.V."/>
            <person name="Debuchy R."/>
            <person name="Gladieux P."/>
            <person name="Hiltunen Thoren M."/>
            <person name="Johannesson H."/>
        </authorList>
    </citation>
    <scope>NUCLEOTIDE SEQUENCE [LARGE SCALE GENOMIC DNA]</scope>
    <source>
        <strain evidence="5">CBS 340.73</strain>
    </source>
</reference>
<keyword evidence="1" id="KW-0175">Coiled coil</keyword>
<name>A0AAN6N9Q2_9PEZI</name>
<dbReference type="Pfam" id="PF13424">
    <property type="entry name" value="TPR_12"/>
    <property type="match status" value="3"/>
</dbReference>
<comment type="caution">
    <text evidence="4">The sequence shown here is derived from an EMBL/GenBank/DDBJ whole genome shotgun (WGS) entry which is preliminary data.</text>
</comment>
<dbReference type="SUPFAM" id="SSF48452">
    <property type="entry name" value="TPR-like"/>
    <property type="match status" value="2"/>
</dbReference>
<evidence type="ECO:0000256" key="2">
    <source>
        <dbReference type="SAM" id="MobiDB-lite"/>
    </source>
</evidence>
<protein>
    <recommendedName>
        <fullName evidence="3">Clr5 domain-containing protein</fullName>
    </recommendedName>
</protein>
<feature type="domain" description="Clr5" evidence="3">
    <location>
        <begin position="115"/>
        <end position="167"/>
    </location>
</feature>
<evidence type="ECO:0000256" key="1">
    <source>
        <dbReference type="SAM" id="Coils"/>
    </source>
</evidence>
<dbReference type="PANTHER" id="PTHR46082:SF6">
    <property type="entry name" value="AAA+ ATPASE DOMAIN-CONTAINING PROTEIN-RELATED"/>
    <property type="match status" value="1"/>
</dbReference>
<evidence type="ECO:0000259" key="3">
    <source>
        <dbReference type="Pfam" id="PF14420"/>
    </source>
</evidence>
<dbReference type="InterPro" id="IPR025676">
    <property type="entry name" value="Clr5_dom"/>
</dbReference>
<dbReference type="SMART" id="SM00028">
    <property type="entry name" value="TPR"/>
    <property type="match status" value="5"/>
</dbReference>
<feature type="compositionally biased region" description="Polar residues" evidence="2">
    <location>
        <begin position="280"/>
        <end position="292"/>
    </location>
</feature>
<organism evidence="4 5">
    <name type="scientific">Diplogelasinospora grovesii</name>
    <dbReference type="NCBI Taxonomy" id="303347"/>
    <lineage>
        <taxon>Eukaryota</taxon>
        <taxon>Fungi</taxon>
        <taxon>Dikarya</taxon>
        <taxon>Ascomycota</taxon>
        <taxon>Pezizomycotina</taxon>
        <taxon>Sordariomycetes</taxon>
        <taxon>Sordariomycetidae</taxon>
        <taxon>Sordariales</taxon>
        <taxon>Diplogelasinosporaceae</taxon>
        <taxon>Diplogelasinospora</taxon>
    </lineage>
</organism>
<keyword evidence="5" id="KW-1185">Reference proteome</keyword>
<dbReference type="Proteomes" id="UP001303473">
    <property type="component" value="Unassembled WGS sequence"/>
</dbReference>
<dbReference type="InterPro" id="IPR019734">
    <property type="entry name" value="TPR_rpt"/>
</dbReference>
<feature type="coiled-coil region" evidence="1">
    <location>
        <begin position="598"/>
        <end position="625"/>
    </location>
</feature>
<evidence type="ECO:0000313" key="5">
    <source>
        <dbReference type="Proteomes" id="UP001303473"/>
    </source>
</evidence>
<feature type="region of interest" description="Disordered" evidence="2">
    <location>
        <begin position="1"/>
        <end position="42"/>
    </location>
</feature>
<feature type="region of interest" description="Disordered" evidence="2">
    <location>
        <begin position="271"/>
        <end position="302"/>
    </location>
</feature>